<dbReference type="SUPFAM" id="SSF52540">
    <property type="entry name" value="P-loop containing nucleoside triphosphate hydrolases"/>
    <property type="match status" value="1"/>
</dbReference>
<evidence type="ECO:0000256" key="4">
    <source>
        <dbReference type="ARBA" id="ARBA00022840"/>
    </source>
</evidence>
<dbReference type="EnsemblMetazoa" id="CJA06680.1">
    <property type="protein sequence ID" value="CJA06680.1"/>
    <property type="gene ID" value="WBGene00125884"/>
</dbReference>
<feature type="region of interest" description="Disordered" evidence="5">
    <location>
        <begin position="1"/>
        <end position="34"/>
    </location>
</feature>
<feature type="domain" description="DNA2/NAM7 helicase helicase" evidence="6">
    <location>
        <begin position="505"/>
        <end position="735"/>
    </location>
</feature>
<evidence type="ECO:0000259" key="6">
    <source>
        <dbReference type="Pfam" id="PF13086"/>
    </source>
</evidence>
<keyword evidence="8" id="KW-1185">Reference proteome</keyword>
<reference evidence="8" key="1">
    <citation type="submission" date="2010-08" db="EMBL/GenBank/DDBJ databases">
        <authorList>
            <consortium name="Caenorhabditis japonica Sequencing Consortium"/>
            <person name="Wilson R.K."/>
        </authorList>
    </citation>
    <scope>NUCLEOTIDE SEQUENCE [LARGE SCALE GENOMIC DNA]</scope>
    <source>
        <strain evidence="8">DF5081</strain>
    </source>
</reference>
<protein>
    <submittedName>
        <fullName evidence="7">AAA_11 domain-containing protein</fullName>
    </submittedName>
</protein>
<evidence type="ECO:0000256" key="2">
    <source>
        <dbReference type="ARBA" id="ARBA00022801"/>
    </source>
</evidence>
<dbReference type="InterPro" id="IPR027417">
    <property type="entry name" value="P-loop_NTPase"/>
</dbReference>
<keyword evidence="4" id="KW-0067">ATP-binding</keyword>
<reference evidence="7" key="2">
    <citation type="submission" date="2022-06" db="UniProtKB">
        <authorList>
            <consortium name="EnsemblMetazoa"/>
        </authorList>
    </citation>
    <scope>IDENTIFICATION</scope>
    <source>
        <strain evidence="7">DF5081</strain>
    </source>
</reference>
<keyword evidence="1" id="KW-0547">Nucleotide-binding</keyword>
<accession>A0A8R1DNT8</accession>
<dbReference type="InterPro" id="IPR050534">
    <property type="entry name" value="Coronavir_polyprotein_1ab"/>
</dbReference>
<dbReference type="PANTHER" id="PTHR43788:SF16">
    <property type="entry name" value="HELICASE WITH ZINC FINGER 2"/>
    <property type="match status" value="1"/>
</dbReference>
<dbReference type="AlphaFoldDB" id="A0A8R1DNT8"/>
<dbReference type="Proteomes" id="UP000005237">
    <property type="component" value="Unassembled WGS sequence"/>
</dbReference>
<name>A0A8R1DNT8_CAEJA</name>
<dbReference type="Gene3D" id="3.40.50.300">
    <property type="entry name" value="P-loop containing nucleotide triphosphate hydrolases"/>
    <property type="match status" value="1"/>
</dbReference>
<keyword evidence="2" id="KW-0378">Hydrolase</keyword>
<evidence type="ECO:0000256" key="5">
    <source>
        <dbReference type="SAM" id="MobiDB-lite"/>
    </source>
</evidence>
<evidence type="ECO:0000313" key="8">
    <source>
        <dbReference type="Proteomes" id="UP000005237"/>
    </source>
</evidence>
<proteinExistence type="predicted"/>
<dbReference type="GO" id="GO:0005524">
    <property type="term" value="F:ATP binding"/>
    <property type="evidence" value="ECO:0007669"/>
    <property type="project" value="UniProtKB-KW"/>
</dbReference>
<evidence type="ECO:0000256" key="1">
    <source>
        <dbReference type="ARBA" id="ARBA00022741"/>
    </source>
</evidence>
<dbReference type="GO" id="GO:0043139">
    <property type="term" value="F:5'-3' DNA helicase activity"/>
    <property type="evidence" value="ECO:0007669"/>
    <property type="project" value="TreeGrafter"/>
</dbReference>
<dbReference type="GO" id="GO:0016787">
    <property type="term" value="F:hydrolase activity"/>
    <property type="evidence" value="ECO:0007669"/>
    <property type="project" value="UniProtKB-KW"/>
</dbReference>
<sequence length="781" mass="86188">MSSDKSNPPDVVMAEAEESVKEMSGKPGGDSNPFVEEAVQLGLRAQLAPAADGALSEDSITERDVEKEDKALLDECNPLAGIADALDAAEDENPAKRAAEELTIKQIQKGRNMTIAAISAPAVEMVRPLVEDRQMPTQFLYKIDPDIDAIVAVIVKNIGSYMLASPAKREYCGTDRGDLFYLAINERQQFMPEDWSPVQLPVNKDTQAFFAAKECAVFRRTLEFSTPICAAVDAKQRGHKLPIVVYGQTTLAWMKPNQIKSQKEKYLAADVFVPMVLPGQLIRNIKKGEATKTVLELTAKVQNIWSLPPLITKITPIAPEKQRQLEMAPMSFSHKAPHEDAAYSQAYAATFGLYGCIALASRNEDLRHFVADVVSVIVRRRQSFGPKGTAISAELPDGSSLRLSVLTAEQVLRRVRVGARLLSPAVSFDSITQVTIHQRPSDRGDLARQAPKLKNIPIVNKGNNAMQALAVIRGEQPLPPLQPLHGNPEEDLFTADLTLSDKQVQITRTLAQNEFTALAISCGFGTGKTTTLCISVLNRMNTIRDTSVMVGMSNSAVTSAVAAMRHIDKTGKCKIVRIITATNRNQLESEHHTDDDFPIIWKEFFHKLVTGFDNSSKPLDDDIVDATHYLKQTAEITVKSLKRRDLRVEVSTGAPKKKLTQLFFQLFEPDLVLGTIASIRSAYTNTGMQQFSDEVGLLLIDEASQLPRYAFMTVCHTFPQARPVLLGDVNQLPPFADNELPEQLHRYAIGSVLRDATSFNRFPQLPLMTVHRCPAPITQML</sequence>
<dbReference type="Pfam" id="PF13086">
    <property type="entry name" value="AAA_11"/>
    <property type="match status" value="1"/>
</dbReference>
<evidence type="ECO:0000313" key="7">
    <source>
        <dbReference type="EnsemblMetazoa" id="CJA06680.1"/>
    </source>
</evidence>
<dbReference type="InterPro" id="IPR041677">
    <property type="entry name" value="DNA2/NAM7_AAA_11"/>
</dbReference>
<dbReference type="PANTHER" id="PTHR43788">
    <property type="entry name" value="DNA2/NAM7 HELICASE FAMILY MEMBER"/>
    <property type="match status" value="1"/>
</dbReference>
<organism evidence="7 8">
    <name type="scientific">Caenorhabditis japonica</name>
    <dbReference type="NCBI Taxonomy" id="281687"/>
    <lineage>
        <taxon>Eukaryota</taxon>
        <taxon>Metazoa</taxon>
        <taxon>Ecdysozoa</taxon>
        <taxon>Nematoda</taxon>
        <taxon>Chromadorea</taxon>
        <taxon>Rhabditida</taxon>
        <taxon>Rhabditina</taxon>
        <taxon>Rhabditomorpha</taxon>
        <taxon>Rhabditoidea</taxon>
        <taxon>Rhabditidae</taxon>
        <taxon>Peloderinae</taxon>
        <taxon>Caenorhabditis</taxon>
    </lineage>
</organism>
<keyword evidence="3" id="KW-0347">Helicase</keyword>
<evidence type="ECO:0000256" key="3">
    <source>
        <dbReference type="ARBA" id="ARBA00022806"/>
    </source>
</evidence>